<dbReference type="Pfam" id="PF08755">
    <property type="entry name" value="YccV-like"/>
    <property type="match status" value="1"/>
</dbReference>
<evidence type="ECO:0000259" key="1">
    <source>
        <dbReference type="SMART" id="SM00992"/>
    </source>
</evidence>
<organism evidence="2 3">
    <name type="scientific">Crucibulum laeve</name>
    <dbReference type="NCBI Taxonomy" id="68775"/>
    <lineage>
        <taxon>Eukaryota</taxon>
        <taxon>Fungi</taxon>
        <taxon>Dikarya</taxon>
        <taxon>Basidiomycota</taxon>
        <taxon>Agaricomycotina</taxon>
        <taxon>Agaricomycetes</taxon>
        <taxon>Agaricomycetidae</taxon>
        <taxon>Agaricales</taxon>
        <taxon>Agaricineae</taxon>
        <taxon>Nidulariaceae</taxon>
        <taxon>Crucibulum</taxon>
    </lineage>
</organism>
<sequence length="596" mass="67444">MSTIPLDILINIFSLIPAVRDSHEADIKTLVNAMKASRLLNEAACVSSVWEAHYRARYTHANKLDEETRMEMYANWRLMYLERRRLDGIALNLLDEIVMHRIGRYTKAQVLSQMALDVWDVLELESHLPVPIPFQQDTNLIFNAEVAPHALTRRYWAKSMCEVILKAYAYEIFQEARDDRVSFDETMSALSCFFGVPPAHISRQLDQLAIECRTDLDKHGTVLDPEDANYSLPDIAKGIYQFMRDRDFGPVDDSDAQYRRMLNLFPHAYLTTHRKTIPISLIHVFVALARRLGVDASPVNFPGTVLAHISLPAPGNTSIYINAFAPDVAGCIVNFEAGSPHLYSNMSEYLAPVGSSLMLLRSARNILSAATTVVRELRVGFQVPLCVHLLFQADNRSILEILANMTLNPLDCATFLLDKVAPTLQVGRLQHLLRQCCRTVLQAENHAAQVMKRRVDNQSVKYFVGMPFEHVRYGYIGCIIGWDENCTATYEWIQQMKVDTLPRGREQPFYNVLSVDGSQRYVAEENISPIELEELVISHFNEANEMLPMYFEGAEINRQNGSAGRCRLLLSPESAQAYPDDDLVGSTWVTSNVLPA</sequence>
<dbReference type="PANTHER" id="PTHR31350">
    <property type="entry name" value="SI:DKEY-261L7.2"/>
    <property type="match status" value="1"/>
</dbReference>
<evidence type="ECO:0000313" key="2">
    <source>
        <dbReference type="EMBL" id="TFK36986.1"/>
    </source>
</evidence>
<dbReference type="InterPro" id="IPR011722">
    <property type="entry name" value="Hemimethylated_DNA-bd_dom"/>
</dbReference>
<dbReference type="EMBL" id="ML213611">
    <property type="protein sequence ID" value="TFK36986.1"/>
    <property type="molecule type" value="Genomic_DNA"/>
</dbReference>
<dbReference type="PANTHER" id="PTHR31350:SF27">
    <property type="entry name" value="HEMIMETHYLATED DNA-BINDING DOMAIN-CONTAINING PROTEIN"/>
    <property type="match status" value="1"/>
</dbReference>
<accession>A0A5C3LXX5</accession>
<dbReference type="GO" id="GO:0003677">
    <property type="term" value="F:DNA binding"/>
    <property type="evidence" value="ECO:0007669"/>
    <property type="project" value="InterPro"/>
</dbReference>
<dbReference type="Proteomes" id="UP000308652">
    <property type="component" value="Unassembled WGS sequence"/>
</dbReference>
<dbReference type="NCBIfam" id="TIGR02097">
    <property type="entry name" value="yccV"/>
    <property type="match status" value="1"/>
</dbReference>
<reference evidence="2 3" key="1">
    <citation type="journal article" date="2019" name="Nat. Ecol. Evol.">
        <title>Megaphylogeny resolves global patterns of mushroom evolution.</title>
        <authorList>
            <person name="Varga T."/>
            <person name="Krizsan K."/>
            <person name="Foldi C."/>
            <person name="Dima B."/>
            <person name="Sanchez-Garcia M."/>
            <person name="Sanchez-Ramirez S."/>
            <person name="Szollosi G.J."/>
            <person name="Szarkandi J.G."/>
            <person name="Papp V."/>
            <person name="Albert L."/>
            <person name="Andreopoulos W."/>
            <person name="Angelini C."/>
            <person name="Antonin V."/>
            <person name="Barry K.W."/>
            <person name="Bougher N.L."/>
            <person name="Buchanan P."/>
            <person name="Buyck B."/>
            <person name="Bense V."/>
            <person name="Catcheside P."/>
            <person name="Chovatia M."/>
            <person name="Cooper J."/>
            <person name="Damon W."/>
            <person name="Desjardin D."/>
            <person name="Finy P."/>
            <person name="Geml J."/>
            <person name="Haridas S."/>
            <person name="Hughes K."/>
            <person name="Justo A."/>
            <person name="Karasinski D."/>
            <person name="Kautmanova I."/>
            <person name="Kiss B."/>
            <person name="Kocsube S."/>
            <person name="Kotiranta H."/>
            <person name="LaButti K.M."/>
            <person name="Lechner B.E."/>
            <person name="Liimatainen K."/>
            <person name="Lipzen A."/>
            <person name="Lukacs Z."/>
            <person name="Mihaltcheva S."/>
            <person name="Morgado L.N."/>
            <person name="Niskanen T."/>
            <person name="Noordeloos M.E."/>
            <person name="Ohm R.A."/>
            <person name="Ortiz-Santana B."/>
            <person name="Ovrebo C."/>
            <person name="Racz N."/>
            <person name="Riley R."/>
            <person name="Savchenko A."/>
            <person name="Shiryaev A."/>
            <person name="Soop K."/>
            <person name="Spirin V."/>
            <person name="Szebenyi C."/>
            <person name="Tomsovsky M."/>
            <person name="Tulloss R.E."/>
            <person name="Uehling J."/>
            <person name="Grigoriev I.V."/>
            <person name="Vagvolgyi C."/>
            <person name="Papp T."/>
            <person name="Martin F.M."/>
            <person name="Miettinen O."/>
            <person name="Hibbett D.S."/>
            <person name="Nagy L.G."/>
        </authorList>
    </citation>
    <scope>NUCLEOTIDE SEQUENCE [LARGE SCALE GENOMIC DNA]</scope>
    <source>
        <strain evidence="2 3">CBS 166.37</strain>
    </source>
</reference>
<dbReference type="Pfam" id="PF13369">
    <property type="entry name" value="Transglut_core2"/>
    <property type="match status" value="1"/>
</dbReference>
<dbReference type="STRING" id="68775.A0A5C3LXX5"/>
<dbReference type="InterPro" id="IPR036623">
    <property type="entry name" value="Hemimethylated_DNA-bd_sf"/>
</dbReference>
<keyword evidence="3" id="KW-1185">Reference proteome</keyword>
<proteinExistence type="predicted"/>
<dbReference type="OrthoDB" id="28868at2759"/>
<evidence type="ECO:0000313" key="3">
    <source>
        <dbReference type="Proteomes" id="UP000308652"/>
    </source>
</evidence>
<protein>
    <recommendedName>
        <fullName evidence="1">Hemimethylated DNA-binding domain-containing protein</fullName>
    </recommendedName>
</protein>
<dbReference type="InterPro" id="IPR032698">
    <property type="entry name" value="SirB1_N"/>
</dbReference>
<dbReference type="AlphaFoldDB" id="A0A5C3LXX5"/>
<gene>
    <name evidence="2" type="ORF">BDQ12DRAFT_736713</name>
</gene>
<dbReference type="InterPro" id="IPR036047">
    <property type="entry name" value="F-box-like_dom_sf"/>
</dbReference>
<name>A0A5C3LXX5_9AGAR</name>
<dbReference type="Gene3D" id="2.30.30.390">
    <property type="entry name" value="Hemimethylated DNA-binding domain"/>
    <property type="match status" value="1"/>
</dbReference>
<dbReference type="SUPFAM" id="SSF81383">
    <property type="entry name" value="F-box domain"/>
    <property type="match status" value="1"/>
</dbReference>
<dbReference type="SMART" id="SM00992">
    <property type="entry name" value="YccV-like"/>
    <property type="match status" value="1"/>
</dbReference>
<dbReference type="SUPFAM" id="SSF141255">
    <property type="entry name" value="YccV-like"/>
    <property type="match status" value="1"/>
</dbReference>
<feature type="domain" description="Hemimethylated DNA-binding" evidence="1">
    <location>
        <begin position="459"/>
        <end position="558"/>
    </location>
</feature>